<comment type="similarity">
    <text evidence="2 8">Belongs to the class-V pyridoxal-phosphate-dependent aminotransferase family. Csd subfamily.</text>
</comment>
<dbReference type="InterPro" id="IPR020578">
    <property type="entry name" value="Aminotrans_V_PyrdxlP_BS"/>
</dbReference>
<evidence type="ECO:0000256" key="6">
    <source>
        <dbReference type="ARBA" id="ARBA00050776"/>
    </source>
</evidence>
<dbReference type="NCBIfam" id="TIGR01979">
    <property type="entry name" value="sufS"/>
    <property type="match status" value="1"/>
</dbReference>
<proteinExistence type="inferred from homology"/>
<evidence type="ECO:0000256" key="4">
    <source>
        <dbReference type="ARBA" id="ARBA00022679"/>
    </source>
</evidence>
<dbReference type="GO" id="GO:0030170">
    <property type="term" value="F:pyridoxal phosphate binding"/>
    <property type="evidence" value="ECO:0007669"/>
    <property type="project" value="UniProtKB-UniRule"/>
</dbReference>
<dbReference type="SUPFAM" id="SSF53383">
    <property type="entry name" value="PLP-dependent transferases"/>
    <property type="match status" value="1"/>
</dbReference>
<evidence type="ECO:0000256" key="8">
    <source>
        <dbReference type="RuleBase" id="RU004506"/>
    </source>
</evidence>
<keyword evidence="10" id="KW-0456">Lyase</keyword>
<dbReference type="GO" id="GO:0016829">
    <property type="term" value="F:lyase activity"/>
    <property type="evidence" value="ECO:0007669"/>
    <property type="project" value="UniProtKB-KW"/>
</dbReference>
<accession>A0A1H2LJL6</accession>
<dbReference type="CDD" id="cd06453">
    <property type="entry name" value="SufS_like"/>
    <property type="match status" value="1"/>
</dbReference>
<dbReference type="InterPro" id="IPR000192">
    <property type="entry name" value="Aminotrans_V_dom"/>
</dbReference>
<dbReference type="PROSITE" id="PS00595">
    <property type="entry name" value="AA_TRANSFER_CLASS_5"/>
    <property type="match status" value="1"/>
</dbReference>
<dbReference type="RefSeq" id="WP_091281277.1">
    <property type="nucleotide sequence ID" value="NZ_LT629804.1"/>
</dbReference>
<dbReference type="AlphaFoldDB" id="A0A1H2LJL6"/>
<dbReference type="Gene3D" id="3.90.1150.10">
    <property type="entry name" value="Aspartate Aminotransferase, domain 1"/>
    <property type="match status" value="1"/>
</dbReference>
<dbReference type="GeneID" id="65345044"/>
<evidence type="ECO:0000256" key="7">
    <source>
        <dbReference type="RuleBase" id="RU004504"/>
    </source>
</evidence>
<evidence type="ECO:0000256" key="5">
    <source>
        <dbReference type="ARBA" id="ARBA00022898"/>
    </source>
</evidence>
<name>A0A1H2LJL6_9ACTO</name>
<comment type="catalytic activity">
    <reaction evidence="6 8">
        <text>(sulfur carrier)-H + L-cysteine = (sulfur carrier)-SH + L-alanine</text>
        <dbReference type="Rhea" id="RHEA:43892"/>
        <dbReference type="Rhea" id="RHEA-COMP:14737"/>
        <dbReference type="Rhea" id="RHEA-COMP:14739"/>
        <dbReference type="ChEBI" id="CHEBI:29917"/>
        <dbReference type="ChEBI" id="CHEBI:35235"/>
        <dbReference type="ChEBI" id="CHEBI:57972"/>
        <dbReference type="ChEBI" id="CHEBI:64428"/>
        <dbReference type="EC" id="2.8.1.7"/>
    </reaction>
</comment>
<comment type="function">
    <text evidence="8">Catalyzes the removal of elemental sulfur and selenium atoms from L-cysteine, L-cystine, L-selenocysteine, and L-selenocystine to produce L-alanine.</text>
</comment>
<dbReference type="PANTHER" id="PTHR43586:SF8">
    <property type="entry name" value="CYSTEINE DESULFURASE 1, CHLOROPLASTIC"/>
    <property type="match status" value="1"/>
</dbReference>
<keyword evidence="4 8" id="KW-0808">Transferase</keyword>
<dbReference type="InterPro" id="IPR015421">
    <property type="entry name" value="PyrdxlP-dep_Trfase_major"/>
</dbReference>
<dbReference type="EC" id="2.8.1.7" evidence="3 8"/>
<dbReference type="OrthoDB" id="9804366at2"/>
<gene>
    <name evidence="10" type="ORF">SAMN04489737_1311</name>
</gene>
<dbReference type="STRING" id="131112.SAMN04489737_1311"/>
<keyword evidence="11" id="KW-1185">Reference proteome</keyword>
<evidence type="ECO:0000256" key="1">
    <source>
        <dbReference type="ARBA" id="ARBA00001933"/>
    </source>
</evidence>
<dbReference type="InterPro" id="IPR015422">
    <property type="entry name" value="PyrdxlP-dep_Trfase_small"/>
</dbReference>
<feature type="domain" description="Aminotransferase class V" evidence="9">
    <location>
        <begin position="25"/>
        <end position="407"/>
    </location>
</feature>
<protein>
    <recommendedName>
        <fullName evidence="3 8">Cysteine desulfurase</fullName>
        <ecNumber evidence="3 8">2.8.1.7</ecNumber>
    </recommendedName>
</protein>
<sequence>MNTALAARTDFPILQRDVHSGTRLVYLDSAATAQRPVSVIDAMVAQDQVHNGAVNRGSHVLAAEATVAVEDARADVAAFVGADSSEVSWTKNSTEALNSVAYSFLNATLAEKQLGIASPLALHTGDNIVVTRAEHHANLLPWQDLCRKVGIELRWLDILPDGQIDIDTLDAIDSRTRIVAFTHVSNVTGAVSPVPAIVEAARAHGAYTILDACQSVPHIPVDFHMLGTDFAVFSGHKMLGPTGIGILYTRRDIADSVPPFLTGGSMIETVTMEKATFAMPPARFEAGTQPVTQIVGLDAAVLYLRNLGMENVQRHEHELTAYALESIKTIDGIRILGPAEASDRVGVIAFDVQGVHPHDVGQVLDAQGIAIRVGHHCAQPIHQHFGVFASSRISFGPYNNKEDIDVFIEALSGVRSYFGVKG</sequence>
<dbReference type="EMBL" id="LT629804">
    <property type="protein sequence ID" value="SDU80781.1"/>
    <property type="molecule type" value="Genomic_DNA"/>
</dbReference>
<dbReference type="InterPro" id="IPR015424">
    <property type="entry name" value="PyrdxlP-dep_Trfase"/>
</dbReference>
<dbReference type="InterPro" id="IPR010970">
    <property type="entry name" value="Cys_dSase_SufS"/>
</dbReference>
<dbReference type="GO" id="GO:0006534">
    <property type="term" value="P:cysteine metabolic process"/>
    <property type="evidence" value="ECO:0007669"/>
    <property type="project" value="UniProtKB-UniRule"/>
</dbReference>
<evidence type="ECO:0000259" key="9">
    <source>
        <dbReference type="Pfam" id="PF00266"/>
    </source>
</evidence>
<dbReference type="Gene3D" id="3.40.640.10">
    <property type="entry name" value="Type I PLP-dependent aspartate aminotransferase-like (Major domain)"/>
    <property type="match status" value="1"/>
</dbReference>
<reference evidence="11" key="1">
    <citation type="submission" date="2016-10" db="EMBL/GenBank/DDBJ databases">
        <authorList>
            <person name="Varghese N."/>
            <person name="Submissions S."/>
        </authorList>
    </citation>
    <scope>NUCLEOTIDE SEQUENCE [LARGE SCALE GENOMIC DNA]</scope>
    <source>
        <strain evidence="11">DSM 10002</strain>
    </source>
</reference>
<evidence type="ECO:0000313" key="11">
    <source>
        <dbReference type="Proteomes" id="UP000214355"/>
    </source>
</evidence>
<organism evidence="10 11">
    <name type="scientific">Arcanobacterium phocae</name>
    <dbReference type="NCBI Taxonomy" id="131112"/>
    <lineage>
        <taxon>Bacteria</taxon>
        <taxon>Bacillati</taxon>
        <taxon>Actinomycetota</taxon>
        <taxon>Actinomycetes</taxon>
        <taxon>Actinomycetales</taxon>
        <taxon>Actinomycetaceae</taxon>
        <taxon>Arcanobacterium</taxon>
    </lineage>
</organism>
<evidence type="ECO:0000256" key="2">
    <source>
        <dbReference type="ARBA" id="ARBA00010447"/>
    </source>
</evidence>
<dbReference type="GO" id="GO:0031071">
    <property type="term" value="F:cysteine desulfurase activity"/>
    <property type="evidence" value="ECO:0007669"/>
    <property type="project" value="UniProtKB-UniRule"/>
</dbReference>
<comment type="cofactor">
    <cofactor evidence="1 7">
        <name>pyridoxal 5'-phosphate</name>
        <dbReference type="ChEBI" id="CHEBI:597326"/>
    </cofactor>
</comment>
<dbReference type="PANTHER" id="PTHR43586">
    <property type="entry name" value="CYSTEINE DESULFURASE"/>
    <property type="match status" value="1"/>
</dbReference>
<evidence type="ECO:0000313" key="10">
    <source>
        <dbReference type="EMBL" id="SDU80781.1"/>
    </source>
</evidence>
<dbReference type="Pfam" id="PF00266">
    <property type="entry name" value="Aminotran_5"/>
    <property type="match status" value="1"/>
</dbReference>
<evidence type="ECO:0000256" key="3">
    <source>
        <dbReference type="ARBA" id="ARBA00012239"/>
    </source>
</evidence>
<dbReference type="Proteomes" id="UP000214355">
    <property type="component" value="Chromosome I"/>
</dbReference>
<keyword evidence="5 8" id="KW-0663">Pyridoxal phosphate</keyword>